<dbReference type="InterPro" id="IPR002347">
    <property type="entry name" value="SDR_fam"/>
</dbReference>
<dbReference type="RefSeq" id="WP_204659376.1">
    <property type="nucleotide sequence ID" value="NZ_CP056775.1"/>
</dbReference>
<proteinExistence type="inferred from homology"/>
<protein>
    <submittedName>
        <fullName evidence="3">SDR family NAD(P)-dependent oxidoreductase</fullName>
    </submittedName>
</protein>
<name>A0ABX7IBC9_9BACT</name>
<dbReference type="PANTHER" id="PTHR43669">
    <property type="entry name" value="5-KETO-D-GLUCONATE 5-REDUCTASE"/>
    <property type="match status" value="1"/>
</dbReference>
<dbReference type="SUPFAM" id="SSF51735">
    <property type="entry name" value="NAD(P)-binding Rossmann-fold domains"/>
    <property type="match status" value="1"/>
</dbReference>
<evidence type="ECO:0000256" key="2">
    <source>
        <dbReference type="ARBA" id="ARBA00023002"/>
    </source>
</evidence>
<sequence>MQKQILLTGASGNLGQAVVSKLLGLDYGLHVSLRSGRESIFAGQKNMHTYPADLTSVAEAGNFAAAAIAAAGTIHAGVFLAGGYAAGKLEDTTDEDITSMLNINFFTAFHLIKPLFEHFKASGGGQFVLVGARPAIVAEQGASSFAYALSKSLLFQTAEMINATGEEHDITATVIVPSIIDTPDNRSAMPDADFSKWIPAADMAEAIAFTLGATGSKMRQTILKLYNNA</sequence>
<dbReference type="EMBL" id="CP056775">
    <property type="protein sequence ID" value="QRR03422.1"/>
    <property type="molecule type" value="Genomic_DNA"/>
</dbReference>
<evidence type="ECO:0000313" key="3">
    <source>
        <dbReference type="EMBL" id="QRR03422.1"/>
    </source>
</evidence>
<dbReference type="Pfam" id="PF00106">
    <property type="entry name" value="adh_short"/>
    <property type="match status" value="1"/>
</dbReference>
<evidence type="ECO:0000256" key="1">
    <source>
        <dbReference type="ARBA" id="ARBA00006484"/>
    </source>
</evidence>
<dbReference type="PANTHER" id="PTHR43669:SF3">
    <property type="entry name" value="ALCOHOL DEHYDROGENASE, PUTATIVE (AFU_ORTHOLOGUE AFUA_3G03445)-RELATED"/>
    <property type="match status" value="1"/>
</dbReference>
<dbReference type="Gene3D" id="3.40.50.720">
    <property type="entry name" value="NAD(P)-binding Rossmann-like Domain"/>
    <property type="match status" value="1"/>
</dbReference>
<keyword evidence="2" id="KW-0560">Oxidoreductase</keyword>
<gene>
    <name evidence="3" type="ORF">HWI92_22165</name>
</gene>
<organism evidence="3 4">
    <name type="scientific">Dyadobacter sandarakinus</name>
    <dbReference type="NCBI Taxonomy" id="2747268"/>
    <lineage>
        <taxon>Bacteria</taxon>
        <taxon>Pseudomonadati</taxon>
        <taxon>Bacteroidota</taxon>
        <taxon>Cytophagia</taxon>
        <taxon>Cytophagales</taxon>
        <taxon>Spirosomataceae</taxon>
        <taxon>Dyadobacter</taxon>
    </lineage>
</organism>
<reference evidence="3 4" key="1">
    <citation type="submission" date="2020-06" db="EMBL/GenBank/DDBJ databases">
        <title>Dyadobacter sandarakinus sp. nov., isolated from the soil of the Arctic Yellow River Station.</title>
        <authorList>
            <person name="Zhang Y."/>
            <person name="Peng F."/>
        </authorList>
    </citation>
    <scope>NUCLEOTIDE SEQUENCE [LARGE SCALE GENOMIC DNA]</scope>
    <source>
        <strain evidence="3 4">Q3-56</strain>
    </source>
</reference>
<keyword evidence="4" id="KW-1185">Reference proteome</keyword>
<comment type="similarity">
    <text evidence="1">Belongs to the short-chain dehydrogenases/reductases (SDR) family.</text>
</comment>
<accession>A0ABX7IBC9</accession>
<dbReference type="Proteomes" id="UP000612680">
    <property type="component" value="Chromosome"/>
</dbReference>
<dbReference type="InterPro" id="IPR036291">
    <property type="entry name" value="NAD(P)-bd_dom_sf"/>
</dbReference>
<evidence type="ECO:0000313" key="4">
    <source>
        <dbReference type="Proteomes" id="UP000612680"/>
    </source>
</evidence>